<dbReference type="Gene3D" id="3.40.50.1820">
    <property type="entry name" value="alpha/beta hydrolase"/>
    <property type="match status" value="1"/>
</dbReference>
<evidence type="ECO:0000256" key="3">
    <source>
        <dbReference type="ARBA" id="ARBA00022801"/>
    </source>
</evidence>
<organism evidence="6 7">
    <name type="scientific">Collybiopsis luxurians FD-317 M1</name>
    <dbReference type="NCBI Taxonomy" id="944289"/>
    <lineage>
        <taxon>Eukaryota</taxon>
        <taxon>Fungi</taxon>
        <taxon>Dikarya</taxon>
        <taxon>Basidiomycota</taxon>
        <taxon>Agaricomycotina</taxon>
        <taxon>Agaricomycetes</taxon>
        <taxon>Agaricomycetidae</taxon>
        <taxon>Agaricales</taxon>
        <taxon>Marasmiineae</taxon>
        <taxon>Omphalotaceae</taxon>
        <taxon>Collybiopsis</taxon>
        <taxon>Collybiopsis luxurians</taxon>
    </lineage>
</organism>
<keyword evidence="7" id="KW-1185">Reference proteome</keyword>
<dbReference type="EC" id="3.1.1.-" evidence="4"/>
<reference evidence="6 7" key="1">
    <citation type="submission" date="2014-04" db="EMBL/GenBank/DDBJ databases">
        <title>Evolutionary Origins and Diversification of the Mycorrhizal Mutualists.</title>
        <authorList>
            <consortium name="DOE Joint Genome Institute"/>
            <consortium name="Mycorrhizal Genomics Consortium"/>
            <person name="Kohler A."/>
            <person name="Kuo A."/>
            <person name="Nagy L.G."/>
            <person name="Floudas D."/>
            <person name="Copeland A."/>
            <person name="Barry K.W."/>
            <person name="Cichocki N."/>
            <person name="Veneault-Fourrey C."/>
            <person name="LaButti K."/>
            <person name="Lindquist E.A."/>
            <person name="Lipzen A."/>
            <person name="Lundell T."/>
            <person name="Morin E."/>
            <person name="Murat C."/>
            <person name="Riley R."/>
            <person name="Ohm R."/>
            <person name="Sun H."/>
            <person name="Tunlid A."/>
            <person name="Henrissat B."/>
            <person name="Grigoriev I.V."/>
            <person name="Hibbett D.S."/>
            <person name="Martin F."/>
        </authorList>
    </citation>
    <scope>NUCLEOTIDE SEQUENCE [LARGE SCALE GENOMIC DNA]</scope>
    <source>
        <strain evidence="6 7">FD-317 M1</strain>
    </source>
</reference>
<comment type="similarity">
    <text evidence="1 4">Belongs to the type-B carboxylesterase/lipase family.</text>
</comment>
<evidence type="ECO:0000256" key="4">
    <source>
        <dbReference type="RuleBase" id="RU361235"/>
    </source>
</evidence>
<dbReference type="ESTHER" id="9agar-a0a0d0c697">
    <property type="family name" value="Fungal_carboxylesterase_lipase"/>
</dbReference>
<dbReference type="Pfam" id="PF00135">
    <property type="entry name" value="COesterase"/>
    <property type="match status" value="1"/>
</dbReference>
<feature type="chain" id="PRO_5005112166" description="Carboxylic ester hydrolase" evidence="4">
    <location>
        <begin position="19"/>
        <end position="518"/>
    </location>
</feature>
<dbReference type="PROSITE" id="PS01173">
    <property type="entry name" value="LIPASE_GDXG_HIS"/>
    <property type="match status" value="1"/>
</dbReference>
<dbReference type="SUPFAM" id="SSF53474">
    <property type="entry name" value="alpha/beta-Hydrolases"/>
    <property type="match status" value="1"/>
</dbReference>
<dbReference type="PROSITE" id="PS00122">
    <property type="entry name" value="CARBOXYLESTERASE_B_1"/>
    <property type="match status" value="1"/>
</dbReference>
<dbReference type="InterPro" id="IPR050309">
    <property type="entry name" value="Type-B_Carboxylest/Lipase"/>
</dbReference>
<dbReference type="InterPro" id="IPR029058">
    <property type="entry name" value="AB_hydrolase_fold"/>
</dbReference>
<protein>
    <recommendedName>
        <fullName evidence="4">Carboxylic ester hydrolase</fullName>
        <ecNumber evidence="4">3.1.1.-</ecNumber>
    </recommendedName>
</protein>
<dbReference type="GO" id="GO:0016787">
    <property type="term" value="F:hydrolase activity"/>
    <property type="evidence" value="ECO:0007669"/>
    <property type="project" value="UniProtKB-KW"/>
</dbReference>
<keyword evidence="4" id="KW-0732">Signal</keyword>
<sequence length="518" mass="55610">MFKPGLLLLAALAASSLAAPTQAPIVNVGNAQYEGVFDPNTDVTNFLGIRYAAAPTGQLRFRAPQPPPHINGVQVADKEPPECVQGLPTDSEDCLFLSVAIPGRNISPTPSLPTVVWIHGGGYFGGNGSSFFGSDLLQEAKNEVVAVVIQYRLGLFGFLAGKDVKENGDLNAGLLDQHLALQWVHKNIAEFGGDPQKVTIWGESAGAGSVLQHVIAQDGKTSPPLFRGAITSSTFLPSQYPFDDPIPEGLFSAVVSQSNCSSAQDQLACLRAADLAVLNEVNSNIQNTGFFGTFQFVPVIDGSFITQRATIALREGKFNGEALLAVTNTNEGVIFVDQTGVVMNTATYAGELFPKFGQAQEAEVAKQYANVGGSTLGAINDIMGDSIFKCPSYYLLNAFHEHGFNVFKGEFAIPPALHGMDVNYYFPHKGPISFHNAPFQASFSQSFLSFVISLDPNKKVDPKDDITPPWKMFFNGNTEMVFNMTAVGNKADIHPTMTDPGLLKRCSFWESVSALTGQ</sequence>
<dbReference type="Proteomes" id="UP000053593">
    <property type="component" value="Unassembled WGS sequence"/>
</dbReference>
<evidence type="ECO:0000256" key="1">
    <source>
        <dbReference type="ARBA" id="ARBA00005964"/>
    </source>
</evidence>
<keyword evidence="3 4" id="KW-0378">Hydrolase</keyword>
<evidence type="ECO:0000313" key="6">
    <source>
        <dbReference type="EMBL" id="KIK58009.1"/>
    </source>
</evidence>
<dbReference type="EMBL" id="KN834787">
    <property type="protein sequence ID" value="KIK58009.1"/>
    <property type="molecule type" value="Genomic_DNA"/>
</dbReference>
<comment type="similarity">
    <text evidence="2">Belongs to the 'GDXG' lipolytic enzyme family.</text>
</comment>
<name>A0A0D0C697_9AGAR</name>
<evidence type="ECO:0000256" key="2">
    <source>
        <dbReference type="ARBA" id="ARBA00010515"/>
    </source>
</evidence>
<accession>A0A0D0C697</accession>
<dbReference type="OrthoDB" id="408631at2759"/>
<proteinExistence type="inferred from homology"/>
<dbReference type="InterPro" id="IPR002168">
    <property type="entry name" value="Lipase_GDXG_HIS_AS"/>
</dbReference>
<dbReference type="PANTHER" id="PTHR11559">
    <property type="entry name" value="CARBOXYLESTERASE"/>
    <property type="match status" value="1"/>
</dbReference>
<evidence type="ECO:0000313" key="7">
    <source>
        <dbReference type="Proteomes" id="UP000053593"/>
    </source>
</evidence>
<evidence type="ECO:0000259" key="5">
    <source>
        <dbReference type="Pfam" id="PF00135"/>
    </source>
</evidence>
<dbReference type="InterPro" id="IPR019826">
    <property type="entry name" value="Carboxylesterase_B_AS"/>
</dbReference>
<feature type="signal peptide" evidence="4">
    <location>
        <begin position="1"/>
        <end position="18"/>
    </location>
</feature>
<dbReference type="AlphaFoldDB" id="A0A0D0C697"/>
<dbReference type="HOGENOM" id="CLU_006586_10_5_1"/>
<gene>
    <name evidence="6" type="ORF">GYMLUDRAFT_246382</name>
</gene>
<dbReference type="InterPro" id="IPR002018">
    <property type="entry name" value="CarbesteraseB"/>
</dbReference>
<feature type="domain" description="Carboxylesterase type B" evidence="5">
    <location>
        <begin position="23"/>
        <end position="489"/>
    </location>
</feature>